<feature type="transmembrane region" description="Helical" evidence="1">
    <location>
        <begin position="332"/>
        <end position="352"/>
    </location>
</feature>
<reference evidence="3 4" key="1">
    <citation type="journal article" date="2015" name="Mol. Plant Microbe Interact.">
        <title>Genome, transcriptome, and functional analyses of Penicillium expansum provide new insights into secondary metabolism and pathogenicity.</title>
        <authorList>
            <person name="Ballester A.R."/>
            <person name="Marcet-Houben M."/>
            <person name="Levin E."/>
            <person name="Sela N."/>
            <person name="Selma-Lazaro C."/>
            <person name="Carmona L."/>
            <person name="Wisniewski M."/>
            <person name="Droby S."/>
            <person name="Gonzalez-Candelas L."/>
            <person name="Gabaldon T."/>
        </authorList>
    </citation>
    <scope>NUCLEOTIDE SEQUENCE [LARGE SCALE GENOMIC DNA]</scope>
    <source>
        <strain evidence="3 4">MD-8</strain>
    </source>
</reference>
<dbReference type="PhylomeDB" id="A0A0A2IDQ6"/>
<feature type="transmembrane region" description="Helical" evidence="1">
    <location>
        <begin position="108"/>
        <end position="126"/>
    </location>
</feature>
<feature type="transmembrane region" description="Helical" evidence="1">
    <location>
        <begin position="174"/>
        <end position="195"/>
    </location>
</feature>
<name>A0A0A2IDQ6_PENEN</name>
<keyword evidence="1" id="KW-0472">Membrane</keyword>
<evidence type="ECO:0000256" key="2">
    <source>
        <dbReference type="SAM" id="SignalP"/>
    </source>
</evidence>
<gene>
    <name evidence="3" type="ORF">PEX2_042430</name>
</gene>
<sequence length="405" mass="45020">MAIGTLNFIAISSIFTTLLVKYKASPGPDFQFYKNTRFKECAAVVPDANNCTAITTFWNGEGNHYISETNYGGNGNPSYDWCQIASCFNDYKVIPSSPNDSAMGLTALYSWLNIIMASIGAVKVIWKSSPWFKRHRNPKPCRGLRELSVIDWLVFIWEVCGPIVGWWVSFAKLITNPVPKVTISLIAWTTAWRYSSQVRLHPYSCALGRSPGIKRVLPWVFALIAALQWGATVYALQAQGNRAVYDSYTCLATQVASAPGTSTCSAEELCSKSSLFSTKPFLLPGDIAQGFPFGYLVLCSGCVFLPPFIAFVNKCHDSKNSFIEYYHRFSPVLCLALVAGCAMAATGLMYPITLGQYWNQRHPDALIAIDTDCHAVHVALSPWRFYLDVHQYARGLRAARLWFGV</sequence>
<organism evidence="3 4">
    <name type="scientific">Penicillium expansum</name>
    <name type="common">Blue mold rot fungus</name>
    <dbReference type="NCBI Taxonomy" id="27334"/>
    <lineage>
        <taxon>Eukaryota</taxon>
        <taxon>Fungi</taxon>
        <taxon>Dikarya</taxon>
        <taxon>Ascomycota</taxon>
        <taxon>Pezizomycotina</taxon>
        <taxon>Eurotiomycetes</taxon>
        <taxon>Eurotiomycetidae</taxon>
        <taxon>Eurotiales</taxon>
        <taxon>Aspergillaceae</taxon>
        <taxon>Penicillium</taxon>
    </lineage>
</organism>
<evidence type="ECO:0000313" key="3">
    <source>
        <dbReference type="EMBL" id="KGO63043.1"/>
    </source>
</evidence>
<dbReference type="EMBL" id="JQFZ01000016">
    <property type="protein sequence ID" value="KGO63043.1"/>
    <property type="molecule type" value="Genomic_DNA"/>
</dbReference>
<feature type="transmembrane region" description="Helical" evidence="1">
    <location>
        <begin position="216"/>
        <end position="236"/>
    </location>
</feature>
<evidence type="ECO:0000313" key="4">
    <source>
        <dbReference type="Proteomes" id="UP000030143"/>
    </source>
</evidence>
<protein>
    <submittedName>
        <fullName evidence="3">Uncharacterized protein</fullName>
    </submittedName>
</protein>
<dbReference type="HOGENOM" id="CLU_567573_0_0_1"/>
<dbReference type="VEuPathDB" id="FungiDB:PEXP_070720"/>
<feature type="transmembrane region" description="Helical" evidence="1">
    <location>
        <begin position="293"/>
        <end position="312"/>
    </location>
</feature>
<proteinExistence type="predicted"/>
<keyword evidence="4" id="KW-1185">Reference proteome</keyword>
<keyword evidence="1" id="KW-0812">Transmembrane</keyword>
<keyword evidence="2" id="KW-0732">Signal</keyword>
<comment type="caution">
    <text evidence="3">The sequence shown here is derived from an EMBL/GenBank/DDBJ whole genome shotgun (WGS) entry which is preliminary data.</text>
</comment>
<keyword evidence="1" id="KW-1133">Transmembrane helix</keyword>
<evidence type="ECO:0000256" key="1">
    <source>
        <dbReference type="SAM" id="Phobius"/>
    </source>
</evidence>
<dbReference type="RefSeq" id="XP_016603528.1">
    <property type="nucleotide sequence ID" value="XM_016741518.1"/>
</dbReference>
<dbReference type="GeneID" id="27676937"/>
<feature type="signal peptide" evidence="2">
    <location>
        <begin position="1"/>
        <end position="24"/>
    </location>
</feature>
<feature type="transmembrane region" description="Helical" evidence="1">
    <location>
        <begin position="147"/>
        <end position="168"/>
    </location>
</feature>
<dbReference type="AlphaFoldDB" id="A0A0A2IDQ6"/>
<dbReference type="OrthoDB" id="5429468at2759"/>
<accession>A0A0A2IDQ6</accession>
<dbReference type="Proteomes" id="UP000030143">
    <property type="component" value="Unassembled WGS sequence"/>
</dbReference>
<feature type="chain" id="PRO_5009752372" evidence="2">
    <location>
        <begin position="25"/>
        <end position="405"/>
    </location>
</feature>